<dbReference type="Proteomes" id="UP000185473">
    <property type="component" value="Chromosome"/>
</dbReference>
<dbReference type="PIRSF" id="PIRSF021290">
    <property type="entry name" value="DUF1273"/>
    <property type="match status" value="1"/>
</dbReference>
<reference evidence="2 3" key="1">
    <citation type="submission" date="2016-02" db="EMBL/GenBank/DDBJ databases">
        <title>Complete Genome Sequence of Weissella jogaejeotgali FOL01.</title>
        <authorList>
            <person name="Lee J.-H."/>
            <person name="Ku H.-J."/>
        </authorList>
    </citation>
    <scope>NUCLEOTIDE SEQUENCE [LARGE SCALE GENOMIC DNA]</scope>
    <source>
        <strain evidence="2 3">FOL01</strain>
    </source>
</reference>
<dbReference type="OrthoDB" id="2301957at2"/>
<dbReference type="PANTHER" id="PTHR38440:SF1">
    <property type="entry name" value="UPF0398 PROTEIN SPR0331"/>
    <property type="match status" value="1"/>
</dbReference>
<accession>A0A1L6RB93</accession>
<sequence>MDRIWITGFRNYELGIFNNKDPKLTIINFAINKLLTNAIYDDCNWLITGGQLGIEQWAIEEALNLKQTTFPDFQIALMTPFVDFGKNWKTDKQEKLTKLKQSVDFSSSVFNTPYEGPKQLKAYQQFMLDHTDRAIIFYDREAENARARFDYQAMKNYASEHNYPVMLIDLDRLQDYADEYQMRNSDYLE</sequence>
<proteinExistence type="predicted"/>
<dbReference type="PROSITE" id="PS50887">
    <property type="entry name" value="GGDEF"/>
    <property type="match status" value="1"/>
</dbReference>
<dbReference type="PANTHER" id="PTHR38440">
    <property type="entry name" value="UPF0398 PROTEIN YPSA"/>
    <property type="match status" value="1"/>
</dbReference>
<gene>
    <name evidence="2" type="ORF">FOL01_0970</name>
</gene>
<dbReference type="AlphaFoldDB" id="A0A1L6RB93"/>
<dbReference type="Pfam" id="PF06908">
    <property type="entry name" value="YpsA"/>
    <property type="match status" value="1"/>
</dbReference>
<organism evidence="2 3">
    <name type="scientific">Weissella jogaejeotgali</name>
    <dbReference type="NCBI Taxonomy" id="1631871"/>
    <lineage>
        <taxon>Bacteria</taxon>
        <taxon>Bacillati</taxon>
        <taxon>Bacillota</taxon>
        <taxon>Bacilli</taxon>
        <taxon>Lactobacillales</taxon>
        <taxon>Lactobacillaceae</taxon>
        <taxon>Weissella</taxon>
    </lineage>
</organism>
<dbReference type="STRING" id="1631871.FOL01_0970"/>
<protein>
    <recommendedName>
        <fullName evidence="1">GGDEF domain-containing protein</fullName>
    </recommendedName>
</protein>
<evidence type="ECO:0000313" key="3">
    <source>
        <dbReference type="Proteomes" id="UP000185473"/>
    </source>
</evidence>
<dbReference type="SUPFAM" id="SSF102405">
    <property type="entry name" value="MCP/YpsA-like"/>
    <property type="match status" value="1"/>
</dbReference>
<dbReference type="InterPro" id="IPR000160">
    <property type="entry name" value="GGDEF_dom"/>
</dbReference>
<keyword evidence="3" id="KW-1185">Reference proteome</keyword>
<evidence type="ECO:0000259" key="1">
    <source>
        <dbReference type="PROSITE" id="PS50887"/>
    </source>
</evidence>
<dbReference type="Gene3D" id="3.40.50.450">
    <property type="match status" value="1"/>
</dbReference>
<name>A0A1L6RB93_9LACO</name>
<dbReference type="NCBIfam" id="NF010181">
    <property type="entry name" value="PRK13660.1"/>
    <property type="match status" value="1"/>
</dbReference>
<evidence type="ECO:0000313" key="2">
    <source>
        <dbReference type="EMBL" id="APS41829.1"/>
    </source>
</evidence>
<dbReference type="InterPro" id="IPR010697">
    <property type="entry name" value="YspA"/>
</dbReference>
<dbReference type="RefSeq" id="WP_075269656.1">
    <property type="nucleotide sequence ID" value="NZ_CP014332.1"/>
</dbReference>
<feature type="domain" description="GGDEF" evidence="1">
    <location>
        <begin position="161"/>
        <end position="189"/>
    </location>
</feature>
<dbReference type="KEGG" id="wjo:FOL01_0970"/>
<dbReference type="EMBL" id="CP014332">
    <property type="protein sequence ID" value="APS41829.1"/>
    <property type="molecule type" value="Genomic_DNA"/>
</dbReference>